<comment type="caution">
    <text evidence="1">The sequence shown here is derived from an EMBL/GenBank/DDBJ whole genome shotgun (WGS) entry which is preliminary data.</text>
</comment>
<protein>
    <submittedName>
        <fullName evidence="1">Uncharacterized protein</fullName>
    </submittedName>
</protein>
<proteinExistence type="predicted"/>
<dbReference type="Proteomes" id="UP000604341">
    <property type="component" value="Unassembled WGS sequence"/>
</dbReference>
<keyword evidence="2" id="KW-1185">Reference proteome</keyword>
<evidence type="ECO:0000313" key="2">
    <source>
        <dbReference type="Proteomes" id="UP000604341"/>
    </source>
</evidence>
<sequence length="73" mass="8575">MPDWSDDDPRRASDRYHVSVWPAGPGQRLWRARIECVSGAHYEFREPDDALLFLYYRLVRPDSPEHAPPHAED</sequence>
<name>A0ABQ2FRM4_9DEIO</name>
<gene>
    <name evidence="1" type="ORF">GCM10010844_43270</name>
</gene>
<dbReference type="EMBL" id="BMPE01000034">
    <property type="protein sequence ID" value="GGL19642.1"/>
    <property type="molecule type" value="Genomic_DNA"/>
</dbReference>
<dbReference type="RefSeq" id="WP_189071045.1">
    <property type="nucleotide sequence ID" value="NZ_BMPE01000034.1"/>
</dbReference>
<accession>A0ABQ2FRM4</accession>
<reference evidence="2" key="1">
    <citation type="journal article" date="2019" name="Int. J. Syst. Evol. Microbiol.">
        <title>The Global Catalogue of Microorganisms (GCM) 10K type strain sequencing project: providing services to taxonomists for standard genome sequencing and annotation.</title>
        <authorList>
            <consortium name="The Broad Institute Genomics Platform"/>
            <consortium name="The Broad Institute Genome Sequencing Center for Infectious Disease"/>
            <person name="Wu L."/>
            <person name="Ma J."/>
        </authorList>
    </citation>
    <scope>NUCLEOTIDE SEQUENCE [LARGE SCALE GENOMIC DNA]</scope>
    <source>
        <strain evidence="2">JCM 19173</strain>
    </source>
</reference>
<evidence type="ECO:0000313" key="1">
    <source>
        <dbReference type="EMBL" id="GGL19642.1"/>
    </source>
</evidence>
<organism evidence="1 2">
    <name type="scientific">Deinococcus radiotolerans</name>
    <dbReference type="NCBI Taxonomy" id="1309407"/>
    <lineage>
        <taxon>Bacteria</taxon>
        <taxon>Thermotogati</taxon>
        <taxon>Deinococcota</taxon>
        <taxon>Deinococci</taxon>
        <taxon>Deinococcales</taxon>
        <taxon>Deinococcaceae</taxon>
        <taxon>Deinococcus</taxon>
    </lineage>
</organism>